<sequence>MKAGKKKIFPTTPLKGTASEHAAWCWVRTTAAAMEPKELVETVVALRKHQPNHTADATGSDVSGHLGTRAFLQMLLLAAPGRATGKGKQPHQAALQCWFTLTCSLQAPQYWVYPTSKEWWEQFILRVSDDEQWVANFRMSRAMFMCLTQILRLHLKRQDTNM</sequence>
<protein>
    <submittedName>
        <fullName evidence="1">Uncharacterized protein</fullName>
    </submittedName>
</protein>
<name>A0ACB8FJB5_9SAUR</name>
<dbReference type="Proteomes" id="UP000827872">
    <property type="component" value="Linkage Group LG04"/>
</dbReference>
<reference evidence="1" key="1">
    <citation type="submission" date="2021-08" db="EMBL/GenBank/DDBJ databases">
        <title>The first chromosome-level gecko genome reveals the dynamic sex chromosomes of Neotropical dwarf geckos (Sphaerodactylidae: Sphaerodactylus).</title>
        <authorList>
            <person name="Pinto B.J."/>
            <person name="Keating S.E."/>
            <person name="Gamble T."/>
        </authorList>
    </citation>
    <scope>NUCLEOTIDE SEQUENCE</scope>
    <source>
        <strain evidence="1">TG3544</strain>
    </source>
</reference>
<organism evidence="1 2">
    <name type="scientific">Sphaerodactylus townsendi</name>
    <dbReference type="NCBI Taxonomy" id="933632"/>
    <lineage>
        <taxon>Eukaryota</taxon>
        <taxon>Metazoa</taxon>
        <taxon>Chordata</taxon>
        <taxon>Craniata</taxon>
        <taxon>Vertebrata</taxon>
        <taxon>Euteleostomi</taxon>
        <taxon>Lepidosauria</taxon>
        <taxon>Squamata</taxon>
        <taxon>Bifurcata</taxon>
        <taxon>Gekkota</taxon>
        <taxon>Sphaerodactylidae</taxon>
        <taxon>Sphaerodactylus</taxon>
    </lineage>
</organism>
<comment type="caution">
    <text evidence="1">The sequence shown here is derived from an EMBL/GenBank/DDBJ whole genome shotgun (WGS) entry which is preliminary data.</text>
</comment>
<proteinExistence type="predicted"/>
<keyword evidence="2" id="KW-1185">Reference proteome</keyword>
<evidence type="ECO:0000313" key="2">
    <source>
        <dbReference type="Proteomes" id="UP000827872"/>
    </source>
</evidence>
<accession>A0ACB8FJB5</accession>
<evidence type="ECO:0000313" key="1">
    <source>
        <dbReference type="EMBL" id="KAH8005533.1"/>
    </source>
</evidence>
<gene>
    <name evidence="1" type="ORF">K3G42_030130</name>
</gene>
<dbReference type="EMBL" id="CM037617">
    <property type="protein sequence ID" value="KAH8005533.1"/>
    <property type="molecule type" value="Genomic_DNA"/>
</dbReference>